<comment type="caution">
    <text evidence="1">The sequence shown here is derived from an EMBL/GenBank/DDBJ whole genome shotgun (WGS) entry which is preliminary data.</text>
</comment>
<dbReference type="EMBL" id="JBIACK010000021">
    <property type="protein sequence ID" value="MFE8703955.1"/>
    <property type="molecule type" value="Genomic_DNA"/>
</dbReference>
<reference evidence="1 2" key="1">
    <citation type="submission" date="2024-08" db="EMBL/GenBank/DDBJ databases">
        <title>Two novel Cytobacillus novel species.</title>
        <authorList>
            <person name="Liu G."/>
        </authorList>
    </citation>
    <scope>NUCLEOTIDE SEQUENCE [LARGE SCALE GENOMIC DNA]</scope>
    <source>
        <strain evidence="1 2">FJAT-54145</strain>
    </source>
</reference>
<gene>
    <name evidence="1" type="ORF">ACFYKX_25615</name>
</gene>
<sequence length="141" mass="16867">MNQLEMIEAPIRSNLITHVAPYFTQELIYHYCYSIDDKEGKGLCTNDLKRDLLRIISFSVGEVVTADQKNAITYISECITTYDEKLERLWKELHDFVLEEKEQEVIEKDFYFWKKGTSKYEIWGWFDHHHSKGVSYLIYLQ</sequence>
<dbReference type="RefSeq" id="WP_389364913.1">
    <property type="nucleotide sequence ID" value="NZ_JBIACK010000021.1"/>
</dbReference>
<evidence type="ECO:0000313" key="1">
    <source>
        <dbReference type="EMBL" id="MFE8703955.1"/>
    </source>
</evidence>
<accession>A0ABW6KL51</accession>
<protein>
    <submittedName>
        <fullName evidence="1">Uncharacterized protein</fullName>
    </submittedName>
</protein>
<evidence type="ECO:0000313" key="2">
    <source>
        <dbReference type="Proteomes" id="UP001601059"/>
    </source>
</evidence>
<proteinExistence type="predicted"/>
<keyword evidence="2" id="KW-1185">Reference proteome</keyword>
<dbReference type="Proteomes" id="UP001601059">
    <property type="component" value="Unassembled WGS sequence"/>
</dbReference>
<name>A0ABW6KL51_9BACI</name>
<organism evidence="1 2">
    <name type="scientific">Cytobacillus spartinae</name>
    <dbReference type="NCBI Taxonomy" id="3299023"/>
    <lineage>
        <taxon>Bacteria</taxon>
        <taxon>Bacillati</taxon>
        <taxon>Bacillota</taxon>
        <taxon>Bacilli</taxon>
        <taxon>Bacillales</taxon>
        <taxon>Bacillaceae</taxon>
        <taxon>Cytobacillus</taxon>
    </lineage>
</organism>